<protein>
    <submittedName>
        <fullName evidence="7">LysE family translocator</fullName>
    </submittedName>
</protein>
<evidence type="ECO:0000313" key="8">
    <source>
        <dbReference type="Proteomes" id="UP001596390"/>
    </source>
</evidence>
<dbReference type="RefSeq" id="WP_267663396.1">
    <property type="nucleotide sequence ID" value="NZ_JAODIX010000027.1"/>
</dbReference>
<evidence type="ECO:0000256" key="6">
    <source>
        <dbReference type="SAM" id="Phobius"/>
    </source>
</evidence>
<dbReference type="InterPro" id="IPR001123">
    <property type="entry name" value="LeuE-type"/>
</dbReference>
<feature type="transmembrane region" description="Helical" evidence="6">
    <location>
        <begin position="40"/>
        <end position="66"/>
    </location>
</feature>
<dbReference type="PANTHER" id="PTHR30086:SF20">
    <property type="entry name" value="ARGININE EXPORTER PROTEIN ARGO-RELATED"/>
    <property type="match status" value="1"/>
</dbReference>
<dbReference type="Pfam" id="PF01810">
    <property type="entry name" value="LysE"/>
    <property type="match status" value="1"/>
</dbReference>
<keyword evidence="8" id="KW-1185">Reference proteome</keyword>
<keyword evidence="5 6" id="KW-0472">Membrane</keyword>
<dbReference type="PANTHER" id="PTHR30086">
    <property type="entry name" value="ARGININE EXPORTER PROTEIN ARGO"/>
    <property type="match status" value="1"/>
</dbReference>
<comment type="caution">
    <text evidence="7">The sequence shown here is derived from an EMBL/GenBank/DDBJ whole genome shotgun (WGS) entry which is preliminary data.</text>
</comment>
<comment type="subcellular location">
    <subcellularLocation>
        <location evidence="1">Cell membrane</location>
        <topology evidence="1">Multi-pass membrane protein</topology>
    </subcellularLocation>
</comment>
<evidence type="ECO:0000256" key="3">
    <source>
        <dbReference type="ARBA" id="ARBA00022692"/>
    </source>
</evidence>
<dbReference type="EMBL" id="JBHSZZ010000027">
    <property type="protein sequence ID" value="MFC7186439.1"/>
    <property type="molecule type" value="Genomic_DNA"/>
</dbReference>
<sequence length="212" mass="21858">MIDLPVVVAFVPAVMAVVVSPGPDSIYTIAQSLGGGRAAGVAAAVGTATGVLVHAAAAVVGLSALLRTTAEAYVLMKYVGAAYLVYLGVQLLRDDETFDIDESAGTEDRSVVGSYRRAVTINVTNPQVAVFVLAFFPQFVPATADATLQLSVLGVVYAGLSLLYLVGVALFADRVRHLLLDSMAGRRAVRYASGSVLVGFGLKLALDGGQGL</sequence>
<keyword evidence="3 6" id="KW-0812">Transmembrane</keyword>
<dbReference type="Proteomes" id="UP001596390">
    <property type="component" value="Unassembled WGS sequence"/>
</dbReference>
<reference evidence="7 8" key="1">
    <citation type="journal article" date="2019" name="Int. J. Syst. Evol. Microbiol.">
        <title>The Global Catalogue of Microorganisms (GCM) 10K type strain sequencing project: providing services to taxonomists for standard genome sequencing and annotation.</title>
        <authorList>
            <consortium name="The Broad Institute Genomics Platform"/>
            <consortium name="The Broad Institute Genome Sequencing Center for Infectious Disease"/>
            <person name="Wu L."/>
            <person name="Ma J."/>
        </authorList>
    </citation>
    <scope>NUCLEOTIDE SEQUENCE [LARGE SCALE GENOMIC DNA]</scope>
    <source>
        <strain evidence="7 8">Q85</strain>
    </source>
</reference>
<dbReference type="AlphaFoldDB" id="A0ABD5YEW2"/>
<organism evidence="7 8">
    <name type="scientific">Halorubrum yunnanense</name>
    <dbReference type="NCBI Taxonomy" id="1526162"/>
    <lineage>
        <taxon>Archaea</taxon>
        <taxon>Methanobacteriati</taxon>
        <taxon>Methanobacteriota</taxon>
        <taxon>Stenosarchaea group</taxon>
        <taxon>Halobacteria</taxon>
        <taxon>Halobacteriales</taxon>
        <taxon>Haloferacaceae</taxon>
        <taxon>Halorubrum</taxon>
    </lineage>
</organism>
<keyword evidence="4 6" id="KW-1133">Transmembrane helix</keyword>
<feature type="transmembrane region" description="Helical" evidence="6">
    <location>
        <begin position="150"/>
        <end position="172"/>
    </location>
</feature>
<accession>A0ABD5YEW2</accession>
<evidence type="ECO:0000256" key="2">
    <source>
        <dbReference type="ARBA" id="ARBA00022475"/>
    </source>
</evidence>
<gene>
    <name evidence="7" type="ORF">ACFQMK_05945</name>
</gene>
<evidence type="ECO:0000256" key="5">
    <source>
        <dbReference type="ARBA" id="ARBA00023136"/>
    </source>
</evidence>
<name>A0ABD5YEW2_9EURY</name>
<evidence type="ECO:0000256" key="4">
    <source>
        <dbReference type="ARBA" id="ARBA00022989"/>
    </source>
</evidence>
<keyword evidence="2" id="KW-1003">Cell membrane</keyword>
<evidence type="ECO:0000256" key="1">
    <source>
        <dbReference type="ARBA" id="ARBA00004651"/>
    </source>
</evidence>
<evidence type="ECO:0000313" key="7">
    <source>
        <dbReference type="EMBL" id="MFC7186439.1"/>
    </source>
</evidence>
<dbReference type="PIRSF" id="PIRSF006324">
    <property type="entry name" value="LeuE"/>
    <property type="match status" value="1"/>
</dbReference>
<proteinExistence type="predicted"/>
<dbReference type="GO" id="GO:0005886">
    <property type="term" value="C:plasma membrane"/>
    <property type="evidence" value="ECO:0007669"/>
    <property type="project" value="UniProtKB-SubCell"/>
</dbReference>